<dbReference type="InterPro" id="IPR002716">
    <property type="entry name" value="PIN_dom"/>
</dbReference>
<name>A0A0G1JNX9_UNCKA</name>
<feature type="domain" description="PIN" evidence="9">
    <location>
        <begin position="2"/>
        <end position="121"/>
    </location>
</feature>
<dbReference type="GO" id="GO:0004540">
    <property type="term" value="F:RNA nuclease activity"/>
    <property type="evidence" value="ECO:0007669"/>
    <property type="project" value="InterPro"/>
</dbReference>
<keyword evidence="4 8" id="KW-0479">Metal-binding</keyword>
<evidence type="ECO:0000313" key="11">
    <source>
        <dbReference type="Proteomes" id="UP000034128"/>
    </source>
</evidence>
<keyword evidence="2 8" id="KW-1277">Toxin-antitoxin system</keyword>
<sequence length="128" mass="13862">MVIVDTSIIIDHLRQTSPDATLLEKLFATEGEGSIAVSTISVQELYAGKSTLDPVKEGHLTKLLSRLVLIPYSLETAQLAGRLSRDMSGYLRFADAAIAATALLKGCPVATLNVKDFEKIEGLKVYRV</sequence>
<evidence type="ECO:0000313" key="10">
    <source>
        <dbReference type="EMBL" id="KKT45662.1"/>
    </source>
</evidence>
<comment type="function">
    <text evidence="8">Toxic component of a toxin-antitoxin (TA) system. An RNase.</text>
</comment>
<dbReference type="SUPFAM" id="SSF88723">
    <property type="entry name" value="PIN domain-like"/>
    <property type="match status" value="1"/>
</dbReference>
<dbReference type="GO" id="GO:0000287">
    <property type="term" value="F:magnesium ion binding"/>
    <property type="evidence" value="ECO:0007669"/>
    <property type="project" value="UniProtKB-UniRule"/>
</dbReference>
<keyword evidence="5 8" id="KW-0378">Hydrolase</keyword>
<comment type="similarity">
    <text evidence="7 8">Belongs to the PINc/VapC protein family.</text>
</comment>
<protein>
    <recommendedName>
        <fullName evidence="8">Ribonuclease VapC</fullName>
        <shortName evidence="8">RNase VapC</shortName>
        <ecNumber evidence="8">3.1.-.-</ecNumber>
    </recommendedName>
    <alternativeName>
        <fullName evidence="8">Toxin VapC</fullName>
    </alternativeName>
</protein>
<evidence type="ECO:0000256" key="4">
    <source>
        <dbReference type="ARBA" id="ARBA00022723"/>
    </source>
</evidence>
<dbReference type="EC" id="3.1.-.-" evidence="8"/>
<keyword evidence="3 8" id="KW-0540">Nuclease</keyword>
<dbReference type="Pfam" id="PF01850">
    <property type="entry name" value="PIN"/>
    <property type="match status" value="1"/>
</dbReference>
<keyword evidence="8" id="KW-0800">Toxin</keyword>
<dbReference type="Proteomes" id="UP000034128">
    <property type="component" value="Unassembled WGS sequence"/>
</dbReference>
<comment type="cofactor">
    <cofactor evidence="1 8">
        <name>Mg(2+)</name>
        <dbReference type="ChEBI" id="CHEBI:18420"/>
    </cofactor>
</comment>
<proteinExistence type="inferred from homology"/>
<dbReference type="GO" id="GO:0090729">
    <property type="term" value="F:toxin activity"/>
    <property type="evidence" value="ECO:0007669"/>
    <property type="project" value="UniProtKB-KW"/>
</dbReference>
<dbReference type="InterPro" id="IPR029060">
    <property type="entry name" value="PIN-like_dom_sf"/>
</dbReference>
<evidence type="ECO:0000256" key="3">
    <source>
        <dbReference type="ARBA" id="ARBA00022722"/>
    </source>
</evidence>
<dbReference type="HAMAP" id="MF_00265">
    <property type="entry name" value="VapC_Nob1"/>
    <property type="match status" value="1"/>
</dbReference>
<dbReference type="AlphaFoldDB" id="A0A0G1JNX9"/>
<gene>
    <name evidence="8" type="primary">vapC</name>
    <name evidence="10" type="ORF">UW36_C0002G0049</name>
</gene>
<dbReference type="InterPro" id="IPR050556">
    <property type="entry name" value="Type_II_TA_system_RNase"/>
</dbReference>
<keyword evidence="6 8" id="KW-0460">Magnesium</keyword>
<dbReference type="InterPro" id="IPR022907">
    <property type="entry name" value="VapC_family"/>
</dbReference>
<feature type="binding site" evidence="8">
    <location>
        <position position="5"/>
    </location>
    <ligand>
        <name>Mg(2+)</name>
        <dbReference type="ChEBI" id="CHEBI:18420"/>
    </ligand>
</feature>
<evidence type="ECO:0000256" key="6">
    <source>
        <dbReference type="ARBA" id="ARBA00022842"/>
    </source>
</evidence>
<comment type="caution">
    <text evidence="10">The sequence shown here is derived from an EMBL/GenBank/DDBJ whole genome shotgun (WGS) entry which is preliminary data.</text>
</comment>
<evidence type="ECO:0000256" key="8">
    <source>
        <dbReference type="HAMAP-Rule" id="MF_00265"/>
    </source>
</evidence>
<dbReference type="EMBL" id="LCIA01000002">
    <property type="protein sequence ID" value="KKT45662.1"/>
    <property type="molecule type" value="Genomic_DNA"/>
</dbReference>
<evidence type="ECO:0000256" key="1">
    <source>
        <dbReference type="ARBA" id="ARBA00001946"/>
    </source>
</evidence>
<feature type="binding site" evidence="8">
    <location>
        <position position="95"/>
    </location>
    <ligand>
        <name>Mg(2+)</name>
        <dbReference type="ChEBI" id="CHEBI:18420"/>
    </ligand>
</feature>
<reference evidence="10" key="1">
    <citation type="journal article" date="2015" name="Nature">
        <title>rRNA introns, odd ribosomes, and small enigmatic genomes across a large radiation of phyla.</title>
        <authorList>
            <person name="Brown C.T."/>
            <person name="Hug L.A."/>
            <person name="Thomas B.C."/>
            <person name="Sharon I."/>
            <person name="Castelle C.J."/>
            <person name="Singh A."/>
            <person name="Wilkins M.J."/>
            <person name="Williams K.H."/>
            <person name="Banfield J.F."/>
        </authorList>
    </citation>
    <scope>NUCLEOTIDE SEQUENCE [LARGE SCALE GENOMIC DNA]</scope>
</reference>
<dbReference type="Gene3D" id="3.40.50.1010">
    <property type="entry name" value="5'-nuclease"/>
    <property type="match status" value="1"/>
</dbReference>
<evidence type="ECO:0000256" key="7">
    <source>
        <dbReference type="ARBA" id="ARBA00038093"/>
    </source>
</evidence>
<dbReference type="STRING" id="1619110.UW36_C0002G0049"/>
<dbReference type="PANTHER" id="PTHR33653">
    <property type="entry name" value="RIBONUCLEASE VAPC2"/>
    <property type="match status" value="1"/>
</dbReference>
<dbReference type="PANTHER" id="PTHR33653:SF1">
    <property type="entry name" value="RIBONUCLEASE VAPC2"/>
    <property type="match status" value="1"/>
</dbReference>
<evidence type="ECO:0000256" key="2">
    <source>
        <dbReference type="ARBA" id="ARBA00022649"/>
    </source>
</evidence>
<evidence type="ECO:0000256" key="5">
    <source>
        <dbReference type="ARBA" id="ARBA00022801"/>
    </source>
</evidence>
<dbReference type="GO" id="GO:0016787">
    <property type="term" value="F:hydrolase activity"/>
    <property type="evidence" value="ECO:0007669"/>
    <property type="project" value="UniProtKB-KW"/>
</dbReference>
<evidence type="ECO:0000259" key="9">
    <source>
        <dbReference type="Pfam" id="PF01850"/>
    </source>
</evidence>
<organism evidence="10 11">
    <name type="scientific">candidate division WWE3 bacterium GW2011_GWA2_44_16</name>
    <dbReference type="NCBI Taxonomy" id="1619110"/>
    <lineage>
        <taxon>Bacteria</taxon>
        <taxon>Katanobacteria</taxon>
    </lineage>
</organism>
<accession>A0A0G1JNX9</accession>